<keyword evidence="9" id="KW-1185">Reference proteome</keyword>
<comment type="catalytic activity">
    <reaction evidence="6">
        <text>hydrogencarbonate + H(+) = CO2 + H2O</text>
        <dbReference type="Rhea" id="RHEA:10748"/>
        <dbReference type="ChEBI" id="CHEBI:15377"/>
        <dbReference type="ChEBI" id="CHEBI:15378"/>
        <dbReference type="ChEBI" id="CHEBI:16526"/>
        <dbReference type="ChEBI" id="CHEBI:17544"/>
        <dbReference type="EC" id="4.2.1.1"/>
    </reaction>
</comment>
<dbReference type="SUPFAM" id="SSF53056">
    <property type="entry name" value="beta-carbonic anhydrase, cab"/>
    <property type="match status" value="1"/>
</dbReference>
<dbReference type="EC" id="4.2.1.1" evidence="2"/>
<dbReference type="RefSeq" id="WP_116415671.1">
    <property type="nucleotide sequence ID" value="NZ_NBWZ01000001.1"/>
</dbReference>
<comment type="function">
    <text evidence="5">Catalyzes the reversible hydration of carbon dioxide to form bicarbonate.</text>
</comment>
<feature type="binding site" evidence="7">
    <location>
        <position position="38"/>
    </location>
    <ligand>
        <name>Zn(2+)</name>
        <dbReference type="ChEBI" id="CHEBI:29105"/>
    </ligand>
</feature>
<feature type="binding site" evidence="7">
    <location>
        <position position="98"/>
    </location>
    <ligand>
        <name>Zn(2+)</name>
        <dbReference type="ChEBI" id="CHEBI:29105"/>
    </ligand>
</feature>
<protein>
    <recommendedName>
        <fullName evidence="2">carbonic anhydrase</fullName>
        <ecNumber evidence="2">4.2.1.1</ecNumber>
    </recommendedName>
</protein>
<evidence type="ECO:0000256" key="2">
    <source>
        <dbReference type="ARBA" id="ARBA00012925"/>
    </source>
</evidence>
<dbReference type="AlphaFoldDB" id="A0A3E0VKW3"/>
<evidence type="ECO:0000313" key="8">
    <source>
        <dbReference type="EMBL" id="RFA10289.1"/>
    </source>
</evidence>
<dbReference type="GO" id="GO:0008270">
    <property type="term" value="F:zinc ion binding"/>
    <property type="evidence" value="ECO:0007669"/>
    <property type="project" value="InterPro"/>
</dbReference>
<comment type="similarity">
    <text evidence="1">Belongs to the beta-class carbonic anhydrase family.</text>
</comment>
<feature type="binding site" evidence="7">
    <location>
        <position position="36"/>
    </location>
    <ligand>
        <name>Zn(2+)</name>
        <dbReference type="ChEBI" id="CHEBI:29105"/>
    </ligand>
</feature>
<dbReference type="PANTHER" id="PTHR43175:SF3">
    <property type="entry name" value="CARBON DISULFIDE HYDROLASE"/>
    <property type="match status" value="1"/>
</dbReference>
<sequence length="190" mass="20824">MPSVDPYLLSNKRFAASDTFTDLSIYPAENICVITCLDPRTDPAAFFEISLGDAVVIRNAGGRVTPAVLADLALISYLSETKLRPDASPLFEIVVIHHNKCGTSFLAEREFRSKFSERAGLHEEDLIDEAVVDPRQTVKADVDTLLRSEQLSRRISVSGHVYDVDTGLVTTIVPTVRMPSHPGPDDALTL</sequence>
<dbReference type="Pfam" id="PF00484">
    <property type="entry name" value="Pro_CA"/>
    <property type="match status" value="1"/>
</dbReference>
<comment type="cofactor">
    <cofactor evidence="7">
        <name>Zn(2+)</name>
        <dbReference type="ChEBI" id="CHEBI:29105"/>
    </cofactor>
    <text evidence="7">Binds 1 zinc ion per subunit.</text>
</comment>
<keyword evidence="4 7" id="KW-0862">Zinc</keyword>
<dbReference type="InterPro" id="IPR001765">
    <property type="entry name" value="Carbonic_anhydrase"/>
</dbReference>
<accession>A0A3E0VKW3</accession>
<keyword evidence="3 7" id="KW-0479">Metal-binding</keyword>
<evidence type="ECO:0000256" key="5">
    <source>
        <dbReference type="ARBA" id="ARBA00024993"/>
    </source>
</evidence>
<name>A0A3E0VKW3_9MICO</name>
<dbReference type="GO" id="GO:0004089">
    <property type="term" value="F:carbonate dehydratase activity"/>
    <property type="evidence" value="ECO:0007669"/>
    <property type="project" value="UniProtKB-EC"/>
</dbReference>
<evidence type="ECO:0000256" key="7">
    <source>
        <dbReference type="PIRSR" id="PIRSR601765-1"/>
    </source>
</evidence>
<dbReference type="EMBL" id="NBWZ01000001">
    <property type="protein sequence ID" value="RFA10289.1"/>
    <property type="molecule type" value="Genomic_DNA"/>
</dbReference>
<dbReference type="Gene3D" id="3.40.1050.10">
    <property type="entry name" value="Carbonic anhydrase"/>
    <property type="match status" value="1"/>
</dbReference>
<evidence type="ECO:0000256" key="1">
    <source>
        <dbReference type="ARBA" id="ARBA00006217"/>
    </source>
</evidence>
<dbReference type="PANTHER" id="PTHR43175">
    <property type="entry name" value="CARBONIC ANHYDRASE"/>
    <property type="match status" value="1"/>
</dbReference>
<proteinExistence type="inferred from homology"/>
<evidence type="ECO:0000256" key="4">
    <source>
        <dbReference type="ARBA" id="ARBA00022833"/>
    </source>
</evidence>
<evidence type="ECO:0000313" key="9">
    <source>
        <dbReference type="Proteomes" id="UP000256486"/>
    </source>
</evidence>
<dbReference type="OrthoDB" id="8968066at2"/>
<dbReference type="Proteomes" id="UP000256486">
    <property type="component" value="Unassembled WGS sequence"/>
</dbReference>
<evidence type="ECO:0000256" key="3">
    <source>
        <dbReference type="ARBA" id="ARBA00022723"/>
    </source>
</evidence>
<gene>
    <name evidence="8" type="ORF">B7R54_14530</name>
</gene>
<organism evidence="8 9">
    <name type="scientific">Subtercola boreus</name>
    <dbReference type="NCBI Taxonomy" id="120213"/>
    <lineage>
        <taxon>Bacteria</taxon>
        <taxon>Bacillati</taxon>
        <taxon>Actinomycetota</taxon>
        <taxon>Actinomycetes</taxon>
        <taxon>Micrococcales</taxon>
        <taxon>Microbacteriaceae</taxon>
        <taxon>Subtercola</taxon>
    </lineage>
</organism>
<feature type="binding site" evidence="7">
    <location>
        <position position="101"/>
    </location>
    <ligand>
        <name>Zn(2+)</name>
        <dbReference type="ChEBI" id="CHEBI:29105"/>
    </ligand>
</feature>
<comment type="caution">
    <text evidence="8">The sequence shown here is derived from an EMBL/GenBank/DDBJ whole genome shotgun (WGS) entry which is preliminary data.</text>
</comment>
<dbReference type="SMART" id="SM00947">
    <property type="entry name" value="Pro_CA"/>
    <property type="match status" value="1"/>
</dbReference>
<evidence type="ECO:0000256" key="6">
    <source>
        <dbReference type="ARBA" id="ARBA00048348"/>
    </source>
</evidence>
<dbReference type="InterPro" id="IPR036874">
    <property type="entry name" value="Carbonic_anhydrase_sf"/>
</dbReference>
<reference evidence="8 9" key="1">
    <citation type="submission" date="2017-04" db="EMBL/GenBank/DDBJ databases">
        <title>Comparative genome analysis of Subtercola boreus.</title>
        <authorList>
            <person name="Cho Y.-J."/>
            <person name="Cho A."/>
            <person name="Kim O.-S."/>
            <person name="Lee J.-I."/>
        </authorList>
    </citation>
    <scope>NUCLEOTIDE SEQUENCE [LARGE SCALE GENOMIC DNA]</scope>
    <source>
        <strain evidence="8 9">K300</strain>
    </source>
</reference>